<keyword evidence="6" id="KW-1185">Reference proteome</keyword>
<feature type="domain" description="Tify" evidence="4">
    <location>
        <begin position="65"/>
        <end position="100"/>
    </location>
</feature>
<gene>
    <name evidence="5" type="ORF">Ahy_A01g000588</name>
</gene>
<proteinExistence type="inferred from homology"/>
<accession>A0A445EKT0</accession>
<evidence type="ECO:0000256" key="1">
    <source>
        <dbReference type="ARBA" id="ARBA00008614"/>
    </source>
</evidence>
<dbReference type="PANTHER" id="PTHR33077:SF67">
    <property type="entry name" value="PROTEIN TIFY"/>
    <property type="match status" value="1"/>
</dbReference>
<comment type="caution">
    <text evidence="5">The sequence shown here is derived from an EMBL/GenBank/DDBJ whole genome shotgun (WGS) entry which is preliminary data.</text>
</comment>
<evidence type="ECO:0000256" key="2">
    <source>
        <dbReference type="RuleBase" id="RU369065"/>
    </source>
</evidence>
<dbReference type="PROSITE" id="PS51320">
    <property type="entry name" value="TIFY"/>
    <property type="match status" value="1"/>
</dbReference>
<organism evidence="5 6">
    <name type="scientific">Arachis hypogaea</name>
    <name type="common">Peanut</name>
    <dbReference type="NCBI Taxonomy" id="3818"/>
    <lineage>
        <taxon>Eukaryota</taxon>
        <taxon>Viridiplantae</taxon>
        <taxon>Streptophyta</taxon>
        <taxon>Embryophyta</taxon>
        <taxon>Tracheophyta</taxon>
        <taxon>Spermatophyta</taxon>
        <taxon>Magnoliopsida</taxon>
        <taxon>eudicotyledons</taxon>
        <taxon>Gunneridae</taxon>
        <taxon>Pentapetalae</taxon>
        <taxon>rosids</taxon>
        <taxon>fabids</taxon>
        <taxon>Fabales</taxon>
        <taxon>Fabaceae</taxon>
        <taxon>Papilionoideae</taxon>
        <taxon>50 kb inversion clade</taxon>
        <taxon>dalbergioids sensu lato</taxon>
        <taxon>Dalbergieae</taxon>
        <taxon>Pterocarpus clade</taxon>
        <taxon>Arachis</taxon>
    </lineage>
</organism>
<dbReference type="STRING" id="3818.A0A445EKT0"/>
<dbReference type="Proteomes" id="UP000289738">
    <property type="component" value="Chromosome A01"/>
</dbReference>
<dbReference type="SMART" id="SM00979">
    <property type="entry name" value="TIFY"/>
    <property type="match status" value="1"/>
</dbReference>
<dbReference type="GO" id="GO:0005634">
    <property type="term" value="C:nucleus"/>
    <property type="evidence" value="ECO:0007669"/>
    <property type="project" value="UniProtKB-SubCell"/>
</dbReference>
<dbReference type="EMBL" id="SDMP01000001">
    <property type="protein sequence ID" value="RYR75991.1"/>
    <property type="molecule type" value="Genomic_DNA"/>
</dbReference>
<dbReference type="InterPro" id="IPR018467">
    <property type="entry name" value="CCT_CS"/>
</dbReference>
<keyword evidence="2" id="KW-1184">Jasmonic acid signaling pathway</keyword>
<comment type="function">
    <text evidence="2">Repressor of jasmonate responses.</text>
</comment>
<feature type="region of interest" description="Disordered" evidence="3">
    <location>
        <begin position="118"/>
        <end position="137"/>
    </location>
</feature>
<sequence length="214" mass="23570">MACLKPDELELVGRGEQGSHHAMERIGDANVGSNNNNMADDASMMHFPANWISIHVRPMPASGLNASAPTHFTILFNGNTYVYDGINTEKVQEIMLIAAAYAKSAEVKIGTQSSFTPLIPTSTSSSPAQRNSNNLPSKQSVCFPAEKSSICRLQEFPLARRQSLQRFLEKRRVRLFSKAPYGFSKNMAGLYDDNSPGNIENSFYDDNSPQDFAS</sequence>
<dbReference type="GO" id="GO:0009611">
    <property type="term" value="P:response to wounding"/>
    <property type="evidence" value="ECO:0007669"/>
    <property type="project" value="UniProtKB-UniRule"/>
</dbReference>
<reference evidence="5 6" key="1">
    <citation type="submission" date="2019-01" db="EMBL/GenBank/DDBJ databases">
        <title>Sequencing of cultivated peanut Arachis hypogaea provides insights into genome evolution and oil improvement.</title>
        <authorList>
            <person name="Chen X."/>
        </authorList>
    </citation>
    <scope>NUCLEOTIDE SEQUENCE [LARGE SCALE GENOMIC DNA]</scope>
    <source>
        <strain evidence="6">cv. Fuhuasheng</strain>
        <tissue evidence="5">Leaves</tissue>
    </source>
</reference>
<name>A0A445EKT0_ARAHY</name>
<dbReference type="Pfam" id="PF06200">
    <property type="entry name" value="tify"/>
    <property type="match status" value="1"/>
</dbReference>
<comment type="similarity">
    <text evidence="1 2">Belongs to the TIFY/JAZ family.</text>
</comment>
<feature type="compositionally biased region" description="Low complexity" evidence="3">
    <location>
        <begin position="118"/>
        <end position="127"/>
    </location>
</feature>
<evidence type="ECO:0000256" key="3">
    <source>
        <dbReference type="SAM" id="MobiDB-lite"/>
    </source>
</evidence>
<evidence type="ECO:0000313" key="5">
    <source>
        <dbReference type="EMBL" id="RYR75991.1"/>
    </source>
</evidence>
<keyword evidence="2" id="KW-0539">Nucleus</keyword>
<dbReference type="Pfam" id="PF09425">
    <property type="entry name" value="Jas_motif"/>
    <property type="match status" value="1"/>
</dbReference>
<dbReference type="AlphaFoldDB" id="A0A445EKT0"/>
<comment type="domain">
    <text evidence="2">The jas domain is required for interaction with COI1.</text>
</comment>
<dbReference type="PANTHER" id="PTHR33077">
    <property type="entry name" value="PROTEIN TIFY 4A-RELATED-RELATED"/>
    <property type="match status" value="1"/>
</dbReference>
<dbReference type="GO" id="GO:0031347">
    <property type="term" value="P:regulation of defense response"/>
    <property type="evidence" value="ECO:0007669"/>
    <property type="project" value="UniProtKB-UniRule"/>
</dbReference>
<feature type="compositionally biased region" description="Polar residues" evidence="3">
    <location>
        <begin position="128"/>
        <end position="137"/>
    </location>
</feature>
<evidence type="ECO:0000313" key="6">
    <source>
        <dbReference type="Proteomes" id="UP000289738"/>
    </source>
</evidence>
<dbReference type="GO" id="GO:2000022">
    <property type="term" value="P:regulation of jasmonic acid mediated signaling pathway"/>
    <property type="evidence" value="ECO:0007669"/>
    <property type="project" value="UniProtKB-UniRule"/>
</dbReference>
<dbReference type="InterPro" id="IPR010399">
    <property type="entry name" value="Tify_dom"/>
</dbReference>
<comment type="subcellular location">
    <subcellularLocation>
        <location evidence="2">Nucleus</location>
    </subcellularLocation>
</comment>
<evidence type="ECO:0000259" key="4">
    <source>
        <dbReference type="PROSITE" id="PS51320"/>
    </source>
</evidence>
<dbReference type="InterPro" id="IPR040390">
    <property type="entry name" value="TIFY/JAZ"/>
</dbReference>
<protein>
    <recommendedName>
        <fullName evidence="2">Protein TIFY</fullName>
    </recommendedName>
    <alternativeName>
        <fullName evidence="2">Jasmonate ZIM domain-containing protein</fullName>
    </alternativeName>
</protein>